<dbReference type="EMBL" id="QSJW01000014">
    <property type="protein sequence ID" value="RHE09648.1"/>
    <property type="molecule type" value="Genomic_DNA"/>
</dbReference>
<reference evidence="3 4" key="1">
    <citation type="submission" date="2018-08" db="EMBL/GenBank/DDBJ databases">
        <title>A genome reference for cultivated species of the human gut microbiota.</title>
        <authorList>
            <person name="Zou Y."/>
            <person name="Xue W."/>
            <person name="Luo G."/>
        </authorList>
    </citation>
    <scope>NUCLEOTIDE SEQUENCE [LARGE SCALE GENOMIC DNA]</scope>
    <source>
        <strain evidence="3 4">AM29-25AC</strain>
    </source>
</reference>
<proteinExistence type="predicted"/>
<evidence type="ECO:0000256" key="1">
    <source>
        <dbReference type="SAM" id="Coils"/>
    </source>
</evidence>
<protein>
    <submittedName>
        <fullName evidence="3">Uncharacterized protein</fullName>
    </submittedName>
</protein>
<dbReference type="AlphaFoldDB" id="A0A396FLT7"/>
<feature type="compositionally biased region" description="Polar residues" evidence="2">
    <location>
        <begin position="274"/>
        <end position="288"/>
    </location>
</feature>
<keyword evidence="1" id="KW-0175">Coiled coil</keyword>
<feature type="region of interest" description="Disordered" evidence="2">
    <location>
        <begin position="266"/>
        <end position="288"/>
    </location>
</feature>
<accession>A0A396FLT7</accession>
<gene>
    <name evidence="3" type="ORF">DW767_17250</name>
</gene>
<evidence type="ECO:0000256" key="2">
    <source>
        <dbReference type="SAM" id="MobiDB-lite"/>
    </source>
</evidence>
<feature type="coiled-coil region" evidence="1">
    <location>
        <begin position="45"/>
        <end position="72"/>
    </location>
</feature>
<feature type="coiled-coil region" evidence="1">
    <location>
        <begin position="100"/>
        <end position="151"/>
    </location>
</feature>
<organism evidence="3 4">
    <name type="scientific">Blautia obeum</name>
    <dbReference type="NCBI Taxonomy" id="40520"/>
    <lineage>
        <taxon>Bacteria</taxon>
        <taxon>Bacillati</taxon>
        <taxon>Bacillota</taxon>
        <taxon>Clostridia</taxon>
        <taxon>Lachnospirales</taxon>
        <taxon>Lachnospiraceae</taxon>
        <taxon>Blautia</taxon>
    </lineage>
</organism>
<evidence type="ECO:0000313" key="4">
    <source>
        <dbReference type="Proteomes" id="UP000284644"/>
    </source>
</evidence>
<comment type="caution">
    <text evidence="3">The sequence shown here is derived from an EMBL/GenBank/DDBJ whole genome shotgun (WGS) entry which is preliminary data.</text>
</comment>
<evidence type="ECO:0000313" key="3">
    <source>
        <dbReference type="EMBL" id="RHE09648.1"/>
    </source>
</evidence>
<dbReference type="RefSeq" id="WP_117640277.1">
    <property type="nucleotide sequence ID" value="NZ_JAQDKV010000009.1"/>
</dbReference>
<name>A0A396FLT7_9FIRM</name>
<dbReference type="Proteomes" id="UP000284644">
    <property type="component" value="Unassembled WGS sequence"/>
</dbReference>
<sequence>MGYFVRKTALGLKPINHTVEDEATVYETDGYCMSPGEYIEIQKILSSQKEKIARLQIEKEQEESEILDYYKNAFKKMKKEYSAKLTCEIQSFREKYSQPLIVQKEQLLMAENQIQTLKDKLEVSNVYALERENLNKNLLRIMKERANADREIVPKKKHHGYIILYLQELYVKQEAYKSSTCDEPPTWKTQVQTPYPINFKSFEIKKQIFEDFEDNGIFAEMGIQTVSDKEETGIKIHHYLFRANIRTGYWEIEFYTMGEINIPQSMRQSKQRPLDSSPNKTSTKSNVK</sequence>